<organism evidence="1 2">
    <name type="scientific">Meloidogyne graminicola</name>
    <dbReference type="NCBI Taxonomy" id="189291"/>
    <lineage>
        <taxon>Eukaryota</taxon>
        <taxon>Metazoa</taxon>
        <taxon>Ecdysozoa</taxon>
        <taxon>Nematoda</taxon>
        <taxon>Chromadorea</taxon>
        <taxon>Rhabditida</taxon>
        <taxon>Tylenchina</taxon>
        <taxon>Tylenchomorpha</taxon>
        <taxon>Tylenchoidea</taxon>
        <taxon>Meloidogynidae</taxon>
        <taxon>Meloidogyninae</taxon>
        <taxon>Meloidogyne</taxon>
    </lineage>
</organism>
<proteinExistence type="predicted"/>
<gene>
    <name evidence="1" type="ORF">Mgra_00010033</name>
</gene>
<comment type="caution">
    <text evidence="1">The sequence shown here is derived from an EMBL/GenBank/DDBJ whole genome shotgun (WGS) entry which is preliminary data.</text>
</comment>
<dbReference type="EMBL" id="JABEBT010000209">
    <property type="protein sequence ID" value="KAF7624705.1"/>
    <property type="molecule type" value="Genomic_DNA"/>
</dbReference>
<sequence>MIKLLFENNNKNINLYIQTCCYIYFYNSIYKSQFEFIIDHLIITKQIRLDLDFMDNKDEQNNYLLKLLFNCGKRINCICFDRVNEIQKLIGLIVNNIKISIDCSKIVPMFQFGYFYSGMEINADRIEVNENQKIAICEYTNIYNPSIKYLVKYYY</sequence>
<dbReference type="AlphaFoldDB" id="A0A8S9ZB20"/>
<accession>A0A8S9ZB20</accession>
<feature type="non-terminal residue" evidence="1">
    <location>
        <position position="155"/>
    </location>
</feature>
<dbReference type="Proteomes" id="UP000605970">
    <property type="component" value="Unassembled WGS sequence"/>
</dbReference>
<name>A0A8S9ZB20_9BILA</name>
<keyword evidence="2" id="KW-1185">Reference proteome</keyword>
<dbReference type="OrthoDB" id="5903835at2759"/>
<reference evidence="1" key="1">
    <citation type="journal article" date="2020" name="Ecol. Evol.">
        <title>Genome structure and content of the rice root-knot nematode (Meloidogyne graminicola).</title>
        <authorList>
            <person name="Phan N.T."/>
            <person name="Danchin E.G.J."/>
            <person name="Klopp C."/>
            <person name="Perfus-Barbeoch L."/>
            <person name="Kozlowski D.K."/>
            <person name="Koutsovoulos G.D."/>
            <person name="Lopez-Roques C."/>
            <person name="Bouchez O."/>
            <person name="Zahm M."/>
            <person name="Besnard G."/>
            <person name="Bellafiore S."/>
        </authorList>
    </citation>
    <scope>NUCLEOTIDE SEQUENCE</scope>
    <source>
        <strain evidence="1">VN-18</strain>
    </source>
</reference>
<evidence type="ECO:0000313" key="1">
    <source>
        <dbReference type="EMBL" id="KAF7624705.1"/>
    </source>
</evidence>
<evidence type="ECO:0000313" key="2">
    <source>
        <dbReference type="Proteomes" id="UP000605970"/>
    </source>
</evidence>
<protein>
    <submittedName>
        <fullName evidence="1">Uncharacterized protein</fullName>
    </submittedName>
</protein>